<dbReference type="Pfam" id="PF01414">
    <property type="entry name" value="DSL"/>
    <property type="match status" value="1"/>
</dbReference>
<dbReference type="SMART" id="SM00051">
    <property type="entry name" value="DSL"/>
    <property type="match status" value="1"/>
</dbReference>
<evidence type="ECO:0000256" key="11">
    <source>
        <dbReference type="ARBA" id="ARBA00022902"/>
    </source>
</evidence>
<sequence length="806" mass="88136">MNWISFFICIFLTFSQITCSGLFELRLKSFRNDNGLNSLGRCCSEKQSLNGSCVGSCRTRFRICLKQYQAEIDTTSSCTFGAAATQILGDNTFNLTATKDQQQKGPSVNPIRFPFEFTWPGPFTLIVEAYHDTNESISTTATTESLISRFSIQGELGVSANWTQYLSRHLLKEIEFEYRVTCAANYYGSGCGTLCRERDDNFGHIACSASGQKICLSGWQGEYCTEPRCSVGCNLKNGHCHKPNECICKSGYRGPNCDECEVYPGCVHGTCTTKWECLCKEGWGGLFCNQDLNFCTNHKPCHNGGTCSNTGQGSYTCKCPPGFLGTDCEIKVKNCSINPCLNNGTCSDDTNDFHNDYTCQCRYGWIGKHCETQTVTCASKPCLHGGSCRDSSQGFKCDCGAGYGGRNCELQVQNCSPNPCLNGGKCSSIRGNQYQCHCAKGFEGSNCEENIDDCHGSPCKNGGSCIDGINQYQCKCTAGYTGGICEKRVDFCLAKPCANGGSCLNMKNGFECLCRSGFTGIDCSVDIDECQSAPCKNGATCFNRVNSYECHCTDGFQGVNCDEQTNRLLQASTSSYQEAQIRSRNDNLSSSQIALIAVLSVAVPFIAICGIAVAICMKRKRKREQEKDDAAARKQNEQNASCITHLHQHHHNSIVAVKRSSNSAMALDNSTHHMIKNTWDKSVNNMMTNSITMDDGCMLNTSMYGTMTNFSDNTSVSGANTSQVLLGADAYQSSLVVPESLQRAKSQKQLNTDPAVVNRASLIMQRHPKELALDKRISVLAEASSWSGNNHANTSRLLDRCSPPHI</sequence>
<dbReference type="GO" id="GO:0048100">
    <property type="term" value="P:wing disc anterior/posterior pattern formation"/>
    <property type="evidence" value="ECO:0007669"/>
    <property type="project" value="UniProtKB-ARBA"/>
</dbReference>
<comment type="caution">
    <text evidence="16">Lacks conserved residue(s) required for the propagation of feature annotation.</text>
</comment>
<comment type="function">
    <text evidence="18">Putative Notch ligand involved in the mediation of Notch signaling.</text>
</comment>
<dbReference type="Pfam" id="PF12661">
    <property type="entry name" value="hEGF"/>
    <property type="match status" value="1"/>
</dbReference>
<evidence type="ECO:0000256" key="19">
    <source>
        <dbReference type="SAM" id="Phobius"/>
    </source>
</evidence>
<keyword evidence="6 18" id="KW-0812">Transmembrane</keyword>
<dbReference type="Gene3D" id="2.10.25.140">
    <property type="match status" value="1"/>
</dbReference>
<dbReference type="InterPro" id="IPR000742">
    <property type="entry name" value="EGF"/>
</dbReference>
<dbReference type="Proteomes" id="UP000183832">
    <property type="component" value="Unassembled WGS sequence"/>
</dbReference>
<dbReference type="GO" id="GO:0051093">
    <property type="term" value="P:negative regulation of developmental process"/>
    <property type="evidence" value="ECO:0007669"/>
    <property type="project" value="UniProtKB-ARBA"/>
</dbReference>
<dbReference type="AlphaFoldDB" id="A0A1J1IE25"/>
<dbReference type="FunFam" id="2.10.25.10:FF:000064">
    <property type="entry name" value="Delta-like protein"/>
    <property type="match status" value="1"/>
</dbReference>
<dbReference type="GO" id="GO:0060255">
    <property type="term" value="P:regulation of macromolecule metabolic process"/>
    <property type="evidence" value="ECO:0007669"/>
    <property type="project" value="UniProtKB-ARBA"/>
</dbReference>
<feature type="domain" description="EGF-like" evidence="21">
    <location>
        <begin position="526"/>
        <end position="562"/>
    </location>
</feature>
<dbReference type="FunFam" id="2.10.25.10:FF:000122">
    <property type="entry name" value="Protein crumbs homolog 2"/>
    <property type="match status" value="1"/>
</dbReference>
<protein>
    <recommendedName>
        <fullName evidence="18">Delta-like protein</fullName>
    </recommendedName>
</protein>
<dbReference type="GO" id="GO:0035239">
    <property type="term" value="P:tube morphogenesis"/>
    <property type="evidence" value="ECO:0007669"/>
    <property type="project" value="UniProtKB-ARBA"/>
</dbReference>
<reference evidence="23 24" key="1">
    <citation type="submission" date="2015-04" db="EMBL/GenBank/DDBJ databases">
        <authorList>
            <person name="Syromyatnikov M.Y."/>
            <person name="Popov V.N."/>
        </authorList>
    </citation>
    <scope>NUCLEOTIDE SEQUENCE [LARGE SCALE GENOMIC DNA]</scope>
</reference>
<dbReference type="SUPFAM" id="SSF57184">
    <property type="entry name" value="Growth factor receptor domain"/>
    <property type="match status" value="1"/>
</dbReference>
<organism evidence="23 24">
    <name type="scientific">Clunio marinus</name>
    <dbReference type="NCBI Taxonomy" id="568069"/>
    <lineage>
        <taxon>Eukaryota</taxon>
        <taxon>Metazoa</taxon>
        <taxon>Ecdysozoa</taxon>
        <taxon>Arthropoda</taxon>
        <taxon>Hexapoda</taxon>
        <taxon>Insecta</taxon>
        <taxon>Pterygota</taxon>
        <taxon>Neoptera</taxon>
        <taxon>Endopterygota</taxon>
        <taxon>Diptera</taxon>
        <taxon>Nematocera</taxon>
        <taxon>Chironomoidea</taxon>
        <taxon>Chironomidae</taxon>
        <taxon>Clunio</taxon>
    </lineage>
</organism>
<evidence type="ECO:0000256" key="9">
    <source>
        <dbReference type="ARBA" id="ARBA00022782"/>
    </source>
</evidence>
<dbReference type="SUPFAM" id="SSF57196">
    <property type="entry name" value="EGF/Laminin"/>
    <property type="match status" value="3"/>
</dbReference>
<dbReference type="GO" id="GO:0080090">
    <property type="term" value="P:regulation of primary metabolic process"/>
    <property type="evidence" value="ECO:0007669"/>
    <property type="project" value="UniProtKB-ARBA"/>
</dbReference>
<dbReference type="GO" id="GO:0036011">
    <property type="term" value="P:imaginal disc-derived leg segmentation"/>
    <property type="evidence" value="ECO:0007669"/>
    <property type="project" value="UniProtKB-ARBA"/>
</dbReference>
<proteinExistence type="predicted"/>
<dbReference type="GO" id="GO:0030855">
    <property type="term" value="P:epithelial cell differentiation"/>
    <property type="evidence" value="ECO:0007669"/>
    <property type="project" value="UniProtKB-ARBA"/>
</dbReference>
<dbReference type="GO" id="GO:0042063">
    <property type="term" value="P:gliogenesis"/>
    <property type="evidence" value="ECO:0007669"/>
    <property type="project" value="UniProtKB-ARBA"/>
</dbReference>
<dbReference type="SMART" id="SM00179">
    <property type="entry name" value="EGF_CA"/>
    <property type="match status" value="7"/>
</dbReference>
<dbReference type="GO" id="GO:0043208">
    <property type="term" value="F:glycosphingolipid binding"/>
    <property type="evidence" value="ECO:0007669"/>
    <property type="project" value="UniProtKB-ARBA"/>
</dbReference>
<keyword evidence="10" id="KW-0832">Ubl conjugation</keyword>
<keyword evidence="12 18" id="KW-1133">Transmembrane helix</keyword>
<feature type="domain" description="EGF-like" evidence="21">
    <location>
        <begin position="488"/>
        <end position="524"/>
    </location>
</feature>
<dbReference type="InterPro" id="IPR011651">
    <property type="entry name" value="Notch_ligand_N"/>
</dbReference>
<dbReference type="GO" id="GO:0045197">
    <property type="term" value="P:establishment or maintenance of epithelial cell apical/basal polarity"/>
    <property type="evidence" value="ECO:0007669"/>
    <property type="project" value="TreeGrafter"/>
</dbReference>
<dbReference type="InterPro" id="IPR000152">
    <property type="entry name" value="EGF-type_Asp/Asn_hydroxyl_site"/>
</dbReference>
<dbReference type="GO" id="GO:0008593">
    <property type="term" value="P:regulation of Notch signaling pathway"/>
    <property type="evidence" value="ECO:0007669"/>
    <property type="project" value="UniProtKB-ARBA"/>
</dbReference>
<keyword evidence="8 18" id="KW-0677">Repeat</keyword>
<accession>A0A1J1IE25</accession>
<feature type="domain" description="EGF-like" evidence="21">
    <location>
        <begin position="291"/>
        <end position="329"/>
    </location>
</feature>
<evidence type="ECO:0000256" key="8">
    <source>
        <dbReference type="ARBA" id="ARBA00022737"/>
    </source>
</evidence>
<dbReference type="InterPro" id="IPR001881">
    <property type="entry name" value="EGF-like_Ca-bd_dom"/>
</dbReference>
<feature type="disulfide bond" evidence="17">
    <location>
        <begin position="195"/>
        <end position="207"/>
    </location>
</feature>
<keyword evidence="3" id="KW-1003">Cell membrane</keyword>
<dbReference type="PROSITE" id="PS50026">
    <property type="entry name" value="EGF_3"/>
    <property type="match status" value="7"/>
</dbReference>
<keyword evidence="4 16" id="KW-0245">EGF-like domain</keyword>
<evidence type="ECO:0000256" key="13">
    <source>
        <dbReference type="ARBA" id="ARBA00023136"/>
    </source>
</evidence>
<dbReference type="GO" id="GO:0048646">
    <property type="term" value="P:anatomical structure formation involved in morphogenesis"/>
    <property type="evidence" value="ECO:0007669"/>
    <property type="project" value="UniProtKB-ARBA"/>
</dbReference>
<feature type="disulfide bond" evidence="17">
    <location>
        <begin position="215"/>
        <end position="224"/>
    </location>
</feature>
<dbReference type="FunFam" id="2.10.25.10:FF:000565">
    <property type="entry name" value="Predicted protein"/>
    <property type="match status" value="1"/>
</dbReference>
<evidence type="ECO:0000259" key="21">
    <source>
        <dbReference type="PROSITE" id="PS50026"/>
    </source>
</evidence>
<dbReference type="InterPro" id="IPR001774">
    <property type="entry name" value="DSL"/>
</dbReference>
<evidence type="ECO:0000256" key="3">
    <source>
        <dbReference type="ARBA" id="ARBA00022475"/>
    </source>
</evidence>
<evidence type="ECO:0000259" key="22">
    <source>
        <dbReference type="PROSITE" id="PS51051"/>
    </source>
</evidence>
<dbReference type="GO" id="GO:0048863">
    <property type="term" value="P:stem cell differentiation"/>
    <property type="evidence" value="ECO:0007669"/>
    <property type="project" value="UniProtKB-ARBA"/>
</dbReference>
<dbReference type="PROSITE" id="PS51051">
    <property type="entry name" value="DSL"/>
    <property type="match status" value="1"/>
</dbReference>
<dbReference type="PROSITE" id="PS01187">
    <property type="entry name" value="EGF_CA"/>
    <property type="match status" value="1"/>
</dbReference>
<dbReference type="PROSITE" id="PS00022">
    <property type="entry name" value="EGF_1"/>
    <property type="match status" value="9"/>
</dbReference>
<dbReference type="GO" id="GO:0009967">
    <property type="term" value="P:positive regulation of signal transduction"/>
    <property type="evidence" value="ECO:0007669"/>
    <property type="project" value="UniProtKB-ARBA"/>
</dbReference>
<dbReference type="GO" id="GO:0030718">
    <property type="term" value="P:germ-line stem cell population maintenance"/>
    <property type="evidence" value="ECO:0007669"/>
    <property type="project" value="UniProtKB-ARBA"/>
</dbReference>
<evidence type="ECO:0000256" key="6">
    <source>
        <dbReference type="ARBA" id="ARBA00022692"/>
    </source>
</evidence>
<dbReference type="InterPro" id="IPR013032">
    <property type="entry name" value="EGF-like_CS"/>
</dbReference>
<dbReference type="PROSITE" id="PS00010">
    <property type="entry name" value="ASX_HYDROXYL"/>
    <property type="match status" value="4"/>
</dbReference>
<dbReference type="GO" id="GO:0007498">
    <property type="term" value="P:mesoderm development"/>
    <property type="evidence" value="ECO:0007669"/>
    <property type="project" value="UniProtKB-ARBA"/>
</dbReference>
<feature type="domain" description="EGF-like" evidence="21">
    <location>
        <begin position="373"/>
        <end position="409"/>
    </location>
</feature>
<dbReference type="FunFam" id="2.10.25.10:FF:000018">
    <property type="entry name" value="Delta-like 1"/>
    <property type="match status" value="1"/>
</dbReference>
<keyword evidence="24" id="KW-1185">Reference proteome</keyword>
<evidence type="ECO:0000256" key="20">
    <source>
        <dbReference type="SAM" id="SignalP"/>
    </source>
</evidence>
<evidence type="ECO:0000256" key="7">
    <source>
        <dbReference type="ARBA" id="ARBA00022729"/>
    </source>
</evidence>
<dbReference type="GO" id="GO:0009986">
    <property type="term" value="C:cell surface"/>
    <property type="evidence" value="ECO:0007669"/>
    <property type="project" value="UniProtKB-ARBA"/>
</dbReference>
<feature type="disulfide bond" evidence="16">
    <location>
        <begin position="552"/>
        <end position="561"/>
    </location>
</feature>
<evidence type="ECO:0000313" key="23">
    <source>
        <dbReference type="EMBL" id="CRK98527.1"/>
    </source>
</evidence>
<feature type="domain" description="EGF-like" evidence="21">
    <location>
        <begin position="450"/>
        <end position="486"/>
    </location>
</feature>
<keyword evidence="7 18" id="KW-0732">Signal</keyword>
<feature type="signal peptide" evidence="20">
    <location>
        <begin position="1"/>
        <end position="20"/>
    </location>
</feature>
<dbReference type="GO" id="GO:0008587">
    <property type="term" value="P:imaginal disc-derived wing margin morphogenesis"/>
    <property type="evidence" value="ECO:0007669"/>
    <property type="project" value="UniProtKB-ARBA"/>
</dbReference>
<keyword evidence="13 18" id="KW-0472">Membrane</keyword>
<evidence type="ECO:0000256" key="1">
    <source>
        <dbReference type="ARBA" id="ARBA00004247"/>
    </source>
</evidence>
<gene>
    <name evidence="23" type="ORF">CLUMA_CG011880</name>
</gene>
<dbReference type="InterPro" id="IPR051022">
    <property type="entry name" value="Notch_Cell-Fate_Det"/>
</dbReference>
<dbReference type="GO" id="GO:0007157">
    <property type="term" value="P:heterophilic cell-cell adhesion via plasma membrane cell adhesion molecules"/>
    <property type="evidence" value="ECO:0007669"/>
    <property type="project" value="TreeGrafter"/>
</dbReference>
<feature type="disulfide bond" evidence="16">
    <location>
        <begin position="361"/>
        <end position="370"/>
    </location>
</feature>
<dbReference type="FunFam" id="2.10.25.10:FF:000230">
    <property type="entry name" value="Delta-like protein"/>
    <property type="match status" value="1"/>
</dbReference>
<feature type="chain" id="PRO_5009619126" description="Delta-like protein" evidence="20">
    <location>
        <begin position="21"/>
        <end position="806"/>
    </location>
</feature>
<dbReference type="GO" id="GO:0051241">
    <property type="term" value="P:negative regulation of multicellular organismal process"/>
    <property type="evidence" value="ECO:0007669"/>
    <property type="project" value="UniProtKB-ARBA"/>
</dbReference>
<evidence type="ECO:0000256" key="18">
    <source>
        <dbReference type="RuleBase" id="RU280815"/>
    </source>
</evidence>
<dbReference type="PROSITE" id="PS01186">
    <property type="entry name" value="EGF_2"/>
    <property type="match status" value="8"/>
</dbReference>
<feature type="disulfide bond" evidence="17">
    <location>
        <begin position="182"/>
        <end position="191"/>
    </location>
</feature>
<dbReference type="GO" id="GO:0007219">
    <property type="term" value="P:Notch signaling pathway"/>
    <property type="evidence" value="ECO:0007669"/>
    <property type="project" value="InterPro"/>
</dbReference>
<keyword evidence="14 16" id="KW-1015">Disulfide bond</keyword>
<dbReference type="GO" id="GO:0016324">
    <property type="term" value="C:apical plasma membrane"/>
    <property type="evidence" value="ECO:0007669"/>
    <property type="project" value="UniProtKB-SubCell"/>
</dbReference>
<evidence type="ECO:0000313" key="24">
    <source>
        <dbReference type="Proteomes" id="UP000183832"/>
    </source>
</evidence>
<dbReference type="Gene3D" id="2.10.25.10">
    <property type="entry name" value="Laminin"/>
    <property type="match status" value="8"/>
</dbReference>
<dbReference type="PANTHER" id="PTHR24049">
    <property type="entry name" value="CRUMBS FAMILY MEMBER"/>
    <property type="match status" value="1"/>
</dbReference>
<dbReference type="GO" id="GO:0048666">
    <property type="term" value="P:neuron development"/>
    <property type="evidence" value="ECO:0007669"/>
    <property type="project" value="UniProtKB-ARBA"/>
</dbReference>
<dbReference type="GO" id="GO:0048018">
    <property type="term" value="F:receptor ligand activity"/>
    <property type="evidence" value="ECO:0007669"/>
    <property type="project" value="UniProtKB-ARBA"/>
</dbReference>
<feature type="disulfide bond" evidence="16">
    <location>
        <begin position="438"/>
        <end position="447"/>
    </location>
</feature>
<keyword evidence="11" id="KW-0524">Neurogenesis</keyword>
<dbReference type="EMBL" id="CVRI01000047">
    <property type="protein sequence ID" value="CRK98527.1"/>
    <property type="molecule type" value="Genomic_DNA"/>
</dbReference>
<name>A0A1J1IE25_9DIPT</name>
<evidence type="ECO:0000256" key="5">
    <source>
        <dbReference type="ARBA" id="ARBA00022553"/>
    </source>
</evidence>
<evidence type="ECO:0000256" key="12">
    <source>
        <dbReference type="ARBA" id="ARBA00022989"/>
    </source>
</evidence>
<dbReference type="GO" id="GO:0005509">
    <property type="term" value="F:calcium ion binding"/>
    <property type="evidence" value="ECO:0007669"/>
    <property type="project" value="InterPro"/>
</dbReference>
<dbReference type="STRING" id="568069.A0A1J1IE25"/>
<dbReference type="GO" id="GO:0000902">
    <property type="term" value="P:cell morphogenesis"/>
    <property type="evidence" value="ECO:0007669"/>
    <property type="project" value="UniProtKB-ARBA"/>
</dbReference>
<dbReference type="Pfam" id="PF00008">
    <property type="entry name" value="EGF"/>
    <property type="match status" value="5"/>
</dbReference>
<dbReference type="SMART" id="SM00181">
    <property type="entry name" value="EGF"/>
    <property type="match status" value="9"/>
</dbReference>
<dbReference type="Pfam" id="PF21700">
    <property type="entry name" value="EGF_DL_JAG"/>
    <property type="match status" value="1"/>
</dbReference>
<evidence type="ECO:0000256" key="17">
    <source>
        <dbReference type="PROSITE-ProRule" id="PRU00377"/>
    </source>
</evidence>
<feature type="disulfide bond" evidence="16">
    <location>
        <begin position="514"/>
        <end position="523"/>
    </location>
</feature>
<feature type="disulfide bond" evidence="16">
    <location>
        <begin position="399"/>
        <end position="408"/>
    </location>
</feature>
<dbReference type="CDD" id="cd00054">
    <property type="entry name" value="EGF_CA"/>
    <property type="match status" value="7"/>
</dbReference>
<feature type="transmembrane region" description="Helical" evidence="19">
    <location>
        <begin position="593"/>
        <end position="617"/>
    </location>
</feature>
<evidence type="ECO:0000256" key="2">
    <source>
        <dbReference type="ARBA" id="ARBA00022473"/>
    </source>
</evidence>
<dbReference type="Pfam" id="PF07657">
    <property type="entry name" value="MNNL"/>
    <property type="match status" value="1"/>
</dbReference>
<dbReference type="FunFam" id="2.10.25.10:FF:000434">
    <property type="entry name" value="Predicted protein"/>
    <property type="match status" value="1"/>
</dbReference>
<dbReference type="InterPro" id="IPR009030">
    <property type="entry name" value="Growth_fac_rcpt_cys_sf"/>
</dbReference>
<dbReference type="FunFam" id="2.10.25.10:FF:000066">
    <property type="entry name" value="FAT atypical cadherin 4"/>
    <property type="match status" value="1"/>
</dbReference>
<feature type="domain" description="EGF-like" evidence="21">
    <location>
        <begin position="411"/>
        <end position="448"/>
    </location>
</feature>
<evidence type="ECO:0000256" key="15">
    <source>
        <dbReference type="ARBA" id="ARBA00023180"/>
    </source>
</evidence>
<keyword evidence="2 18" id="KW-0217">Developmental protein</keyword>
<dbReference type="GO" id="GO:0032991">
    <property type="term" value="C:protein-containing complex"/>
    <property type="evidence" value="ECO:0007669"/>
    <property type="project" value="TreeGrafter"/>
</dbReference>
<keyword evidence="5" id="KW-0597">Phosphoprotein</keyword>
<dbReference type="GO" id="GO:0045179">
    <property type="term" value="C:apical cortex"/>
    <property type="evidence" value="ECO:0007669"/>
    <property type="project" value="UniProtKB-ARBA"/>
</dbReference>
<feature type="disulfide bond" evidence="16">
    <location>
        <begin position="319"/>
        <end position="328"/>
    </location>
</feature>
<feature type="domain" description="EGF-like" evidence="21">
    <location>
        <begin position="331"/>
        <end position="371"/>
    </location>
</feature>
<feature type="domain" description="DSL" evidence="22">
    <location>
        <begin position="180"/>
        <end position="224"/>
    </location>
</feature>
<evidence type="ECO:0000256" key="14">
    <source>
        <dbReference type="ARBA" id="ARBA00023157"/>
    </source>
</evidence>
<dbReference type="PRINTS" id="PR00010">
    <property type="entry name" value="EGFBLOOD"/>
</dbReference>
<dbReference type="GO" id="GO:0003008">
    <property type="term" value="P:system process"/>
    <property type="evidence" value="ECO:0007669"/>
    <property type="project" value="UniProtKB-ARBA"/>
</dbReference>
<dbReference type="GO" id="GO:0016330">
    <property type="term" value="P:second mitotic wave involved in compound eye morphogenesis"/>
    <property type="evidence" value="ECO:0007669"/>
    <property type="project" value="UniProtKB-ARBA"/>
</dbReference>
<dbReference type="FunFam" id="2.10.25.10:FF:000321">
    <property type="entry name" value="Protein delta homolog 1"/>
    <property type="match status" value="1"/>
</dbReference>
<evidence type="ECO:0000256" key="4">
    <source>
        <dbReference type="ARBA" id="ARBA00022536"/>
    </source>
</evidence>
<evidence type="ECO:0000256" key="16">
    <source>
        <dbReference type="PROSITE-ProRule" id="PRU00076"/>
    </source>
</evidence>
<feature type="disulfide bond" evidence="16">
    <location>
        <begin position="476"/>
        <end position="485"/>
    </location>
</feature>
<keyword evidence="9" id="KW-0221">Differentiation</keyword>
<dbReference type="GO" id="GO:0046331">
    <property type="term" value="P:lateral inhibition"/>
    <property type="evidence" value="ECO:0007669"/>
    <property type="project" value="UniProtKB-ARBA"/>
</dbReference>
<dbReference type="GO" id="GO:0035214">
    <property type="term" value="P:eye-antennal disc development"/>
    <property type="evidence" value="ECO:0007669"/>
    <property type="project" value="UniProtKB-ARBA"/>
</dbReference>
<evidence type="ECO:0000256" key="10">
    <source>
        <dbReference type="ARBA" id="ARBA00022843"/>
    </source>
</evidence>
<dbReference type="Gene3D" id="2.60.40.3510">
    <property type="match status" value="1"/>
</dbReference>
<dbReference type="FunFam" id="2.10.25.140:FF:000001">
    <property type="entry name" value="Delta-like protein"/>
    <property type="match status" value="1"/>
</dbReference>
<dbReference type="OrthoDB" id="283575at2759"/>
<dbReference type="InterPro" id="IPR018097">
    <property type="entry name" value="EGF_Ca-bd_CS"/>
</dbReference>
<keyword evidence="15" id="KW-0325">Glycoprotein</keyword>
<comment type="subcellular location">
    <subcellularLocation>
        <location evidence="1">Apical cell membrane</location>
        <topology evidence="1">Single-pass type I membrane protein</topology>
    </subcellularLocation>
    <subcellularLocation>
        <location evidence="18">Membrane</location>
        <topology evidence="18">Single-pass type I membrane protein</topology>
    </subcellularLocation>
</comment>